<organism evidence="1">
    <name type="scientific">viral metagenome</name>
    <dbReference type="NCBI Taxonomy" id="1070528"/>
    <lineage>
        <taxon>unclassified sequences</taxon>
        <taxon>metagenomes</taxon>
        <taxon>organismal metagenomes</taxon>
    </lineage>
</organism>
<dbReference type="EMBL" id="MN739585">
    <property type="protein sequence ID" value="QHT14481.1"/>
    <property type="molecule type" value="Genomic_DNA"/>
</dbReference>
<protein>
    <recommendedName>
        <fullName evidence="2">Glycosyltransferase</fullName>
    </recommendedName>
</protein>
<sequence length="250" mass="28934">MANITYVSFLVKLENDYWGTEKRMEWVHPLLQMEIPLILYVDEFFQPLLTDISPTIKVIPLDIKTLNTYKAVYEQRDTPLQLPPSRNKQKDTLEYMMLMNSKAELLTLAKEHVTTDYMAYIDSGISKIFKEKENTLSRLKTLAVHSIPLVLFPGCHPIGPVEPFPYLWNGIHWMLSGGFFVVATSRADEFYSIHRSALQRYLDMGCITWEVNVWASFANTLKDRIVWYKGPHTDEMITNIPASVILPTKN</sequence>
<reference evidence="1" key="1">
    <citation type="journal article" date="2020" name="Nature">
        <title>Giant virus diversity and host interactions through global metagenomics.</title>
        <authorList>
            <person name="Schulz F."/>
            <person name="Roux S."/>
            <person name="Paez-Espino D."/>
            <person name="Jungbluth S."/>
            <person name="Walsh D.A."/>
            <person name="Denef V.J."/>
            <person name="McMahon K.D."/>
            <person name="Konstantinidis K.T."/>
            <person name="Eloe-Fadrosh E.A."/>
            <person name="Kyrpides N.C."/>
            <person name="Woyke T."/>
        </authorList>
    </citation>
    <scope>NUCLEOTIDE SEQUENCE</scope>
    <source>
        <strain evidence="1">GVMAG-M-3300023174-137</strain>
    </source>
</reference>
<accession>A0A6C0DDK4</accession>
<name>A0A6C0DDK4_9ZZZZ</name>
<evidence type="ECO:0000313" key="1">
    <source>
        <dbReference type="EMBL" id="QHT14481.1"/>
    </source>
</evidence>
<proteinExistence type="predicted"/>
<dbReference type="AlphaFoldDB" id="A0A6C0DDK4"/>
<evidence type="ECO:0008006" key="2">
    <source>
        <dbReference type="Google" id="ProtNLM"/>
    </source>
</evidence>